<evidence type="ECO:0000256" key="5">
    <source>
        <dbReference type="ARBA" id="ARBA00049203"/>
    </source>
</evidence>
<keyword evidence="3" id="KW-0719">Serine esterase</keyword>
<evidence type="ECO:0000256" key="6">
    <source>
        <dbReference type="SAM" id="MobiDB-lite"/>
    </source>
</evidence>
<evidence type="ECO:0000256" key="3">
    <source>
        <dbReference type="ARBA" id="ARBA00022487"/>
    </source>
</evidence>
<dbReference type="RefSeq" id="XP_012655115.1">
    <property type="nucleotide sequence ID" value="XM_012799661.1"/>
</dbReference>
<evidence type="ECO:0000256" key="2">
    <source>
        <dbReference type="ARBA" id="ARBA00013111"/>
    </source>
</evidence>
<dbReference type="Pfam" id="PF12697">
    <property type="entry name" value="Abhydrolase_6"/>
    <property type="match status" value="1"/>
</dbReference>
<dbReference type="InterPro" id="IPR000073">
    <property type="entry name" value="AB_hydrolase_1"/>
</dbReference>
<dbReference type="SUPFAM" id="SSF53474">
    <property type="entry name" value="alpha/beta-Hydrolases"/>
    <property type="match status" value="1"/>
</dbReference>
<dbReference type="GO" id="GO:0051723">
    <property type="term" value="F:protein methylesterase activity"/>
    <property type="evidence" value="ECO:0007669"/>
    <property type="project" value="UniProtKB-EC"/>
</dbReference>
<dbReference type="InterPro" id="IPR029058">
    <property type="entry name" value="AB_hydrolase_fold"/>
</dbReference>
<dbReference type="PANTHER" id="PTHR14189:SF0">
    <property type="entry name" value="PROTEIN PHOSPHATASE METHYLESTERASE 1"/>
    <property type="match status" value="1"/>
</dbReference>
<dbReference type="KEGG" id="tet:TTHERM_000444539"/>
<dbReference type="STRING" id="312017.W7X7I2"/>
<dbReference type="OrthoDB" id="194865at2759"/>
<sequence length="443" mass="50908">MFFTKNCQKLFNFNKKFHIRKYLIIKQMSNLLKQALTKGKPPKQPQFNEDEENQEEEEKDTFEDPTTQKAVHQEFHHFGSGPIRAVPIGLPPMSKPKQSEENNSDPNSIEIHSRFQGGTTKAPNQFAPSKWSDYFDSMEFMENGTPIYVCGNQGPLFFCMHGAGDSACSFACLAKEIKQYGTTVAFDYRGHGESKIESSDDLSMETLIEDTQVIFDHVLKKFPDMCVIIVGHSMGGSVASKFTQKIYEQEKYKDIVQGLIVIDVVEGTAIEALPFMESIVSKRPQRFDSIESAIKWHTRTNQLRNIESARVSVPPKFKAVEKDGKTVYEWKVDLMKSEKYWLGWFKGLTSSFLGIHIPKLLMLAEKERMDKELTIAQMQGKFKLVVIQDVGHYMQEDNFKKTAFNLHLFLENFRIPVDKVDFDLYKEQGIGKFHPNIKPYSMK</sequence>
<dbReference type="InParanoid" id="W7X7I2"/>
<dbReference type="AlphaFoldDB" id="W7X7I2"/>
<organism evidence="8 9">
    <name type="scientific">Tetrahymena thermophila (strain SB210)</name>
    <dbReference type="NCBI Taxonomy" id="312017"/>
    <lineage>
        <taxon>Eukaryota</taxon>
        <taxon>Sar</taxon>
        <taxon>Alveolata</taxon>
        <taxon>Ciliophora</taxon>
        <taxon>Intramacronucleata</taxon>
        <taxon>Oligohymenophorea</taxon>
        <taxon>Hymenostomatida</taxon>
        <taxon>Tetrahymenina</taxon>
        <taxon>Tetrahymenidae</taxon>
        <taxon>Tetrahymena</taxon>
    </lineage>
</organism>
<evidence type="ECO:0000259" key="7">
    <source>
        <dbReference type="Pfam" id="PF12697"/>
    </source>
</evidence>
<evidence type="ECO:0000256" key="4">
    <source>
        <dbReference type="ARBA" id="ARBA00022801"/>
    </source>
</evidence>
<feature type="domain" description="AB hydrolase-1" evidence="7">
    <location>
        <begin position="159"/>
        <end position="398"/>
    </location>
</feature>
<proteinExistence type="inferred from homology"/>
<evidence type="ECO:0000313" key="8">
    <source>
        <dbReference type="EMBL" id="EWS72338.1"/>
    </source>
</evidence>
<feature type="region of interest" description="Disordered" evidence="6">
    <location>
        <begin position="86"/>
        <end position="125"/>
    </location>
</feature>
<dbReference type="Gene3D" id="3.40.50.1820">
    <property type="entry name" value="alpha/beta hydrolase"/>
    <property type="match status" value="1"/>
</dbReference>
<reference evidence="9" key="1">
    <citation type="journal article" date="2006" name="PLoS Biol.">
        <title>Macronuclear genome sequence of the ciliate Tetrahymena thermophila, a model eukaryote.</title>
        <authorList>
            <person name="Eisen J.A."/>
            <person name="Coyne R.S."/>
            <person name="Wu M."/>
            <person name="Wu D."/>
            <person name="Thiagarajan M."/>
            <person name="Wortman J.R."/>
            <person name="Badger J.H."/>
            <person name="Ren Q."/>
            <person name="Amedeo P."/>
            <person name="Jones K.M."/>
            <person name="Tallon L.J."/>
            <person name="Delcher A.L."/>
            <person name="Salzberg S.L."/>
            <person name="Silva J.C."/>
            <person name="Haas B.J."/>
            <person name="Majoros W.H."/>
            <person name="Farzad M."/>
            <person name="Carlton J.M."/>
            <person name="Smith R.K. Jr."/>
            <person name="Garg J."/>
            <person name="Pearlman R.E."/>
            <person name="Karrer K.M."/>
            <person name="Sun L."/>
            <person name="Manning G."/>
            <person name="Elde N.C."/>
            <person name="Turkewitz A.P."/>
            <person name="Asai D.J."/>
            <person name="Wilkes D.E."/>
            <person name="Wang Y."/>
            <person name="Cai H."/>
            <person name="Collins K."/>
            <person name="Stewart B.A."/>
            <person name="Lee S.R."/>
            <person name="Wilamowska K."/>
            <person name="Weinberg Z."/>
            <person name="Ruzzo W.L."/>
            <person name="Wloga D."/>
            <person name="Gaertig J."/>
            <person name="Frankel J."/>
            <person name="Tsao C.-C."/>
            <person name="Gorovsky M.A."/>
            <person name="Keeling P.J."/>
            <person name="Waller R.F."/>
            <person name="Patron N.J."/>
            <person name="Cherry J.M."/>
            <person name="Stover N.A."/>
            <person name="Krieger C.J."/>
            <person name="del Toro C."/>
            <person name="Ryder H.F."/>
            <person name="Williamson S.C."/>
            <person name="Barbeau R.A."/>
            <person name="Hamilton E.P."/>
            <person name="Orias E."/>
        </authorList>
    </citation>
    <scope>NUCLEOTIDE SEQUENCE [LARGE SCALE GENOMIC DNA]</scope>
    <source>
        <strain evidence="9">SB210</strain>
    </source>
</reference>
<name>W7X7I2_TETTS</name>
<protein>
    <recommendedName>
        <fullName evidence="2">protein phosphatase methylesterase-1</fullName>
        <ecNumber evidence="2">3.1.1.89</ecNumber>
    </recommendedName>
</protein>
<evidence type="ECO:0000256" key="1">
    <source>
        <dbReference type="ARBA" id="ARBA00008645"/>
    </source>
</evidence>
<feature type="compositionally biased region" description="Acidic residues" evidence="6">
    <location>
        <begin position="48"/>
        <end position="63"/>
    </location>
</feature>
<comment type="similarity">
    <text evidence="1">Belongs to the AB hydrolase superfamily.</text>
</comment>
<evidence type="ECO:0000313" key="9">
    <source>
        <dbReference type="Proteomes" id="UP000009168"/>
    </source>
</evidence>
<keyword evidence="9" id="KW-1185">Reference proteome</keyword>
<dbReference type="Proteomes" id="UP000009168">
    <property type="component" value="Unassembled WGS sequence"/>
</dbReference>
<keyword evidence="4 8" id="KW-0378">Hydrolase</keyword>
<dbReference type="EC" id="3.1.1.89" evidence="2"/>
<dbReference type="GeneID" id="24439012"/>
<dbReference type="InterPro" id="IPR016812">
    <property type="entry name" value="PPase_methylesterase_euk"/>
</dbReference>
<dbReference type="ESTHER" id="tetts-q244c7">
    <property type="family name" value="PPase_methylesterase_euk"/>
</dbReference>
<comment type="catalytic activity">
    <reaction evidence="5">
        <text>[phosphatase 2A protein]-C-terminal L-leucine methyl ester + H2O = [phosphatase 2A protein]-C-terminal L-leucine + methanol + H(+)</text>
        <dbReference type="Rhea" id="RHEA:48548"/>
        <dbReference type="Rhea" id="RHEA-COMP:12134"/>
        <dbReference type="Rhea" id="RHEA-COMP:12135"/>
        <dbReference type="ChEBI" id="CHEBI:15377"/>
        <dbReference type="ChEBI" id="CHEBI:15378"/>
        <dbReference type="ChEBI" id="CHEBI:17790"/>
        <dbReference type="ChEBI" id="CHEBI:90516"/>
        <dbReference type="ChEBI" id="CHEBI:90517"/>
        <dbReference type="EC" id="3.1.1.89"/>
    </reaction>
</comment>
<gene>
    <name evidence="8" type="ORF">TTHERM_000444539</name>
</gene>
<dbReference type="EMBL" id="GG662504">
    <property type="protein sequence ID" value="EWS72338.1"/>
    <property type="molecule type" value="Genomic_DNA"/>
</dbReference>
<accession>W7X7I2</accession>
<feature type="compositionally biased region" description="Polar residues" evidence="6">
    <location>
        <begin position="116"/>
        <end position="125"/>
    </location>
</feature>
<feature type="region of interest" description="Disordered" evidence="6">
    <location>
        <begin position="36"/>
        <end position="67"/>
    </location>
</feature>
<dbReference type="PANTHER" id="PTHR14189">
    <property type="entry name" value="PROTEIN PHOSPHATASE METHYLESTERASE-1 RELATED"/>
    <property type="match status" value="1"/>
</dbReference>